<dbReference type="EMBL" id="JACAZI010000005">
    <property type="protein sequence ID" value="KAF7360643.1"/>
    <property type="molecule type" value="Genomic_DNA"/>
</dbReference>
<protein>
    <recommendedName>
        <fullName evidence="1">Mixed lineage kinase domain-containing protein</fullName>
    </recommendedName>
</protein>
<dbReference type="OrthoDB" id="3051729at2759"/>
<feature type="domain" description="Mixed lineage kinase" evidence="1">
    <location>
        <begin position="42"/>
        <end position="142"/>
    </location>
</feature>
<evidence type="ECO:0000313" key="2">
    <source>
        <dbReference type="EMBL" id="KAF7360643.1"/>
    </source>
</evidence>
<gene>
    <name evidence="2" type="ORF">MVEN_00796000</name>
</gene>
<evidence type="ECO:0000259" key="1">
    <source>
        <dbReference type="Pfam" id="PF22215"/>
    </source>
</evidence>
<comment type="caution">
    <text evidence="2">The sequence shown here is derived from an EMBL/GenBank/DDBJ whole genome shotgun (WGS) entry which is preliminary data.</text>
</comment>
<keyword evidence="3" id="KW-1185">Reference proteome</keyword>
<accession>A0A8H7D6I5</accession>
<dbReference type="Gene3D" id="1.20.930.20">
    <property type="entry name" value="Adaptor protein Cbl, N-terminal domain"/>
    <property type="match status" value="1"/>
</dbReference>
<name>A0A8H7D6I5_9AGAR</name>
<organism evidence="2 3">
    <name type="scientific">Mycena venus</name>
    <dbReference type="NCBI Taxonomy" id="2733690"/>
    <lineage>
        <taxon>Eukaryota</taxon>
        <taxon>Fungi</taxon>
        <taxon>Dikarya</taxon>
        <taxon>Basidiomycota</taxon>
        <taxon>Agaricomycotina</taxon>
        <taxon>Agaricomycetes</taxon>
        <taxon>Agaricomycetidae</taxon>
        <taxon>Agaricales</taxon>
        <taxon>Marasmiineae</taxon>
        <taxon>Mycenaceae</taxon>
        <taxon>Mycena</taxon>
    </lineage>
</organism>
<evidence type="ECO:0000313" key="3">
    <source>
        <dbReference type="Proteomes" id="UP000620124"/>
    </source>
</evidence>
<dbReference type="CDD" id="cd21037">
    <property type="entry name" value="MLKL_NTD"/>
    <property type="match status" value="1"/>
</dbReference>
<proteinExistence type="predicted"/>
<dbReference type="AlphaFoldDB" id="A0A8H7D6I5"/>
<reference evidence="2" key="1">
    <citation type="submission" date="2020-05" db="EMBL/GenBank/DDBJ databases">
        <title>Mycena genomes resolve the evolution of fungal bioluminescence.</title>
        <authorList>
            <person name="Tsai I.J."/>
        </authorList>
    </citation>
    <scope>NUCLEOTIDE SEQUENCE</scope>
    <source>
        <strain evidence="2">CCC161011</strain>
    </source>
</reference>
<dbReference type="InterPro" id="IPR036537">
    <property type="entry name" value="Adaptor_Cbl_N_dom_sf"/>
</dbReference>
<sequence>MSLRPPPTSVLLGGNITSQLTPIITVLNELDESFGPPYLNIISSTAQALITAVQNVKRNKTECIQLVERIHGILHAVVYLHIKSETPRTLPPETLSYIGKTLYKMNTFVEAQQDGNTIKHFFRQSEMNTLLKECDAGLREVGDGFKRELGTVMFNRITEMDINADIMHKELLELVSKMSDRSSSVMTVCGFILAEHIDIYI</sequence>
<dbReference type="Proteomes" id="UP000620124">
    <property type="component" value="Unassembled WGS sequence"/>
</dbReference>
<dbReference type="GO" id="GO:0007166">
    <property type="term" value="P:cell surface receptor signaling pathway"/>
    <property type="evidence" value="ECO:0007669"/>
    <property type="project" value="InterPro"/>
</dbReference>
<dbReference type="InterPro" id="IPR059179">
    <property type="entry name" value="MLKL-like_MCAfunc"/>
</dbReference>
<dbReference type="Pfam" id="PF22215">
    <property type="entry name" value="MLKL_N"/>
    <property type="match status" value="1"/>
</dbReference>
<dbReference type="InterPro" id="IPR054000">
    <property type="entry name" value="MLKL_N"/>
</dbReference>